<evidence type="ECO:0000313" key="2">
    <source>
        <dbReference type="Proteomes" id="UP001732700"/>
    </source>
</evidence>
<proteinExistence type="predicted"/>
<evidence type="ECO:0000313" key="1">
    <source>
        <dbReference type="EnsemblPlants" id="AVESA.00010b.r2.1DG0121230.1.CDS"/>
    </source>
</evidence>
<dbReference type="EnsemblPlants" id="AVESA.00010b.r2.1DG0121230.1">
    <property type="protein sequence ID" value="AVESA.00010b.r2.1DG0121230.1.CDS"/>
    <property type="gene ID" value="AVESA.00010b.r2.1DG0121230"/>
</dbReference>
<reference evidence="1" key="2">
    <citation type="submission" date="2025-09" db="UniProtKB">
        <authorList>
            <consortium name="EnsemblPlants"/>
        </authorList>
    </citation>
    <scope>IDENTIFICATION</scope>
</reference>
<keyword evidence="2" id="KW-1185">Reference proteome</keyword>
<protein>
    <submittedName>
        <fullName evidence="1">Uncharacterized protein</fullName>
    </submittedName>
</protein>
<dbReference type="Proteomes" id="UP001732700">
    <property type="component" value="Chromosome 1D"/>
</dbReference>
<reference evidence="1" key="1">
    <citation type="submission" date="2021-05" db="EMBL/GenBank/DDBJ databases">
        <authorList>
            <person name="Scholz U."/>
            <person name="Mascher M."/>
            <person name="Fiebig A."/>
        </authorList>
    </citation>
    <scope>NUCLEOTIDE SEQUENCE [LARGE SCALE GENOMIC DNA]</scope>
</reference>
<name>A0ACD5TSX6_AVESA</name>
<sequence length="250" mass="27409">MAALMDLDLNCSPPEPEPPAPQANYRLHRAMLRQAFRHEVKDLHRLYLAHKNLPADVPFWNQSDAALYARHSLDGSSQVIDLEDSEDRPADNEVAGKRPLRCGNETAVNLGVDRAAGRKPDHEGVQGRSGHRRMIDLEKLATSEDDDDDVEFVSSAEFSVYASHKGRVLENSQRRALENTANICSGELASIPVCTTSPSIVPSCVNLTTNVQFGAFGGGGSKGKPIMSSETDKCRSSECLLSYFAKYMSM</sequence>
<accession>A0ACD5TSX6</accession>
<organism evidence="1 2">
    <name type="scientific">Avena sativa</name>
    <name type="common">Oat</name>
    <dbReference type="NCBI Taxonomy" id="4498"/>
    <lineage>
        <taxon>Eukaryota</taxon>
        <taxon>Viridiplantae</taxon>
        <taxon>Streptophyta</taxon>
        <taxon>Embryophyta</taxon>
        <taxon>Tracheophyta</taxon>
        <taxon>Spermatophyta</taxon>
        <taxon>Magnoliopsida</taxon>
        <taxon>Liliopsida</taxon>
        <taxon>Poales</taxon>
        <taxon>Poaceae</taxon>
        <taxon>BOP clade</taxon>
        <taxon>Pooideae</taxon>
        <taxon>Poodae</taxon>
        <taxon>Poeae</taxon>
        <taxon>Poeae Chloroplast Group 1 (Aveneae type)</taxon>
        <taxon>Aveninae</taxon>
        <taxon>Avena</taxon>
    </lineage>
</organism>